<feature type="domain" description="C2H2-type" evidence="2">
    <location>
        <begin position="233"/>
        <end position="259"/>
    </location>
</feature>
<organism evidence="3 4">
    <name type="scientific">Epicoccum nigrum</name>
    <name type="common">Soil fungus</name>
    <name type="synonym">Epicoccum purpurascens</name>
    <dbReference type="NCBI Taxonomy" id="105696"/>
    <lineage>
        <taxon>Eukaryota</taxon>
        <taxon>Fungi</taxon>
        <taxon>Dikarya</taxon>
        <taxon>Ascomycota</taxon>
        <taxon>Pezizomycotina</taxon>
        <taxon>Dothideomycetes</taxon>
        <taxon>Pleosporomycetidae</taxon>
        <taxon>Pleosporales</taxon>
        <taxon>Pleosporineae</taxon>
        <taxon>Didymellaceae</taxon>
        <taxon>Epicoccum</taxon>
    </lineage>
</organism>
<proteinExistence type="predicted"/>
<feature type="domain" description="C2H2-type" evidence="2">
    <location>
        <begin position="28"/>
        <end position="55"/>
    </location>
</feature>
<sequence>MPKANAASGKSALHKLARPEVLSPDGQSPCKFPKCRPLDPFKEKQRLQQHQLVAHDAFMPTTCPIYQCSHDESFRTFQALQAHVVNNHTGPLQEAYRANKGQPVLECLYPGCHEKVEKDEVHTPGADHNKYRQHLQRAHDLWKPHERILYTMNAHVNANAWIKPYMPSIVEFDASRTSSTVAPPSSNAAASSTAGRNRCVIVKDKCADYGKDFKELSRLKCRIVLKHDQCYPAACPFEGCDAGGFEQYDSLNLHVKNDHISEIEKAGQQSSSKSQRCLFPGCTHPGHGMTVNVYK</sequence>
<evidence type="ECO:0000313" key="4">
    <source>
        <dbReference type="Proteomes" id="UP000193240"/>
    </source>
</evidence>
<evidence type="ECO:0000256" key="1">
    <source>
        <dbReference type="SAM" id="MobiDB-lite"/>
    </source>
</evidence>
<feature type="region of interest" description="Disordered" evidence="1">
    <location>
        <begin position="1"/>
        <end position="28"/>
    </location>
</feature>
<evidence type="ECO:0000259" key="2">
    <source>
        <dbReference type="SMART" id="SM00355"/>
    </source>
</evidence>
<dbReference type="AlphaFoldDB" id="A0A1Y2LVM3"/>
<accession>A0A1Y2LVM3</accession>
<feature type="domain" description="C2H2-type" evidence="2">
    <location>
        <begin position="61"/>
        <end position="88"/>
    </location>
</feature>
<feature type="domain" description="C2H2-type" evidence="2">
    <location>
        <begin position="105"/>
        <end position="139"/>
    </location>
</feature>
<reference evidence="3 4" key="1">
    <citation type="journal article" date="2017" name="Genome Announc.">
        <title>Genome sequence of the saprophytic ascomycete Epicoccum nigrum ICMP 19927 strain isolated from New Zealand.</title>
        <authorList>
            <person name="Fokin M."/>
            <person name="Fleetwood D."/>
            <person name="Weir B.S."/>
            <person name="Villas-Boas S.G."/>
        </authorList>
    </citation>
    <scope>NUCLEOTIDE SEQUENCE [LARGE SCALE GENOMIC DNA]</scope>
    <source>
        <strain evidence="3 4">ICMP 19927</strain>
    </source>
</reference>
<protein>
    <recommendedName>
        <fullName evidence="2">C2H2-type domain-containing protein</fullName>
    </recommendedName>
</protein>
<gene>
    <name evidence="3" type="ORF">B5807_06465</name>
</gene>
<dbReference type="InterPro" id="IPR013087">
    <property type="entry name" value="Znf_C2H2_type"/>
</dbReference>
<name>A0A1Y2LVM3_EPING</name>
<dbReference type="SMART" id="SM00355">
    <property type="entry name" value="ZnF_C2H2"/>
    <property type="match status" value="4"/>
</dbReference>
<dbReference type="Proteomes" id="UP000193240">
    <property type="component" value="Unassembled WGS sequence"/>
</dbReference>
<dbReference type="EMBL" id="KZ107847">
    <property type="protein sequence ID" value="OSS47870.1"/>
    <property type="molecule type" value="Genomic_DNA"/>
</dbReference>
<keyword evidence="4" id="KW-1185">Reference proteome</keyword>
<evidence type="ECO:0000313" key="3">
    <source>
        <dbReference type="EMBL" id="OSS47870.1"/>
    </source>
</evidence>
<dbReference type="InParanoid" id="A0A1Y2LVM3"/>